<dbReference type="EnsemblMetazoa" id="G22843.2">
    <property type="protein sequence ID" value="G22843.2:cds"/>
    <property type="gene ID" value="G22843"/>
</dbReference>
<dbReference type="GO" id="GO:0003887">
    <property type="term" value="F:DNA-directed DNA polymerase activity"/>
    <property type="evidence" value="ECO:0007669"/>
    <property type="project" value="TreeGrafter"/>
</dbReference>
<dbReference type="GO" id="GO:0006261">
    <property type="term" value="P:DNA-templated DNA replication"/>
    <property type="evidence" value="ECO:0007669"/>
    <property type="project" value="TreeGrafter"/>
</dbReference>
<dbReference type="EnsemblMetazoa" id="G22843.4">
    <property type="protein sequence ID" value="G22843.4:cds"/>
    <property type="gene ID" value="G22843"/>
</dbReference>
<evidence type="ECO:0000313" key="3">
    <source>
        <dbReference type="Proteomes" id="UP000005408"/>
    </source>
</evidence>
<evidence type="ECO:0008006" key="4">
    <source>
        <dbReference type="Google" id="ProtNLM"/>
    </source>
</evidence>
<reference evidence="2" key="1">
    <citation type="submission" date="2022-08" db="UniProtKB">
        <authorList>
            <consortium name="EnsemblMetazoa"/>
        </authorList>
    </citation>
    <scope>IDENTIFICATION</scope>
    <source>
        <strain evidence="2">05x7-T-G4-1.051#20</strain>
    </source>
</reference>
<dbReference type="GO" id="GO:0043625">
    <property type="term" value="C:delta DNA polymerase complex"/>
    <property type="evidence" value="ECO:0007669"/>
    <property type="project" value="TreeGrafter"/>
</dbReference>
<keyword evidence="3" id="KW-1185">Reference proteome</keyword>
<evidence type="ECO:0000313" key="2">
    <source>
        <dbReference type="EnsemblMetazoa" id="G22843.4:cds"/>
    </source>
</evidence>
<dbReference type="Pfam" id="PF04081">
    <property type="entry name" value="DNA_pol_delta_4"/>
    <property type="match status" value="1"/>
</dbReference>
<organism evidence="2 3">
    <name type="scientific">Magallana gigas</name>
    <name type="common">Pacific oyster</name>
    <name type="synonym">Crassostrea gigas</name>
    <dbReference type="NCBI Taxonomy" id="29159"/>
    <lineage>
        <taxon>Eukaryota</taxon>
        <taxon>Metazoa</taxon>
        <taxon>Spiralia</taxon>
        <taxon>Lophotrochozoa</taxon>
        <taxon>Mollusca</taxon>
        <taxon>Bivalvia</taxon>
        <taxon>Autobranchia</taxon>
        <taxon>Pteriomorphia</taxon>
        <taxon>Ostreida</taxon>
        <taxon>Ostreoidea</taxon>
        <taxon>Ostreidae</taxon>
        <taxon>Magallana</taxon>
    </lineage>
</organism>
<dbReference type="PANTHER" id="PTHR14303">
    <property type="entry name" value="DNA POLYMERASE DELTA SUBUNIT 4"/>
    <property type="match status" value="1"/>
</dbReference>
<evidence type="ECO:0000256" key="1">
    <source>
        <dbReference type="SAM" id="MobiDB-lite"/>
    </source>
</evidence>
<dbReference type="PANTHER" id="PTHR14303:SF0">
    <property type="entry name" value="DNA POLYMERASE DELTA SUBUNIT 4"/>
    <property type="match status" value="1"/>
</dbReference>
<dbReference type="GO" id="GO:0000731">
    <property type="term" value="P:DNA synthesis involved in DNA repair"/>
    <property type="evidence" value="ECO:0007669"/>
    <property type="project" value="InterPro"/>
</dbReference>
<name>A0A8W8KAX6_MAGGI</name>
<dbReference type="OMA" id="WERAHKH"/>
<dbReference type="AlphaFoldDB" id="A0A8W8KAX6"/>
<proteinExistence type="predicted"/>
<dbReference type="EnsemblMetazoa" id="G22843.1">
    <property type="protein sequence ID" value="G22843.1:cds"/>
    <property type="gene ID" value="G22843"/>
</dbReference>
<dbReference type="Proteomes" id="UP000005408">
    <property type="component" value="Unassembled WGS sequence"/>
</dbReference>
<dbReference type="InterPro" id="IPR007218">
    <property type="entry name" value="DNA_pol_delta_4"/>
</dbReference>
<dbReference type="EnsemblMetazoa" id="G22843.3">
    <property type="protein sequence ID" value="G22843.3:cds"/>
    <property type="gene ID" value="G22843"/>
</dbReference>
<feature type="region of interest" description="Disordered" evidence="1">
    <location>
        <begin position="1"/>
        <end position="37"/>
    </location>
</feature>
<protein>
    <recommendedName>
        <fullName evidence="4">DNA polymerase delta subunit 4</fullName>
    </recommendedName>
</protein>
<sequence length="106" mass="12178">MAAKQITSAFPIVKKPNRGQKSMKDSDQLPSTSTHDQAAVDSIDDLQILKNFDLTLEFGPCTGITRLERWERAQKHGLNPPDEVKDILLKNKDEEYQMCLWKDYEI</sequence>
<accession>A0A8W8KAX6</accession>